<dbReference type="PANTHER" id="PTHR43668:SF4">
    <property type="entry name" value="ALLANTOINASE"/>
    <property type="match status" value="1"/>
</dbReference>
<dbReference type="PANTHER" id="PTHR43668">
    <property type="entry name" value="ALLANTOINASE"/>
    <property type="match status" value="1"/>
</dbReference>
<dbReference type="OrthoDB" id="9775759at2"/>
<evidence type="ECO:0000256" key="3">
    <source>
        <dbReference type="ARBA" id="ARBA00010286"/>
    </source>
</evidence>
<dbReference type="RefSeq" id="WP_074765989.1">
    <property type="nucleotide sequence ID" value="NZ_FNWO01000003.1"/>
</dbReference>
<comment type="cofactor">
    <cofactor evidence="1">
        <name>Zn(2+)</name>
        <dbReference type="ChEBI" id="CHEBI:29105"/>
    </cofactor>
</comment>
<dbReference type="SUPFAM" id="SSF51556">
    <property type="entry name" value="Metallo-dependent hydrolases"/>
    <property type="match status" value="1"/>
</dbReference>
<feature type="domain" description="Amidohydrolase-related" evidence="6">
    <location>
        <begin position="53"/>
        <end position="422"/>
    </location>
</feature>
<sequence length="447" mass="48157">MTVLFDLILRHGTVVTPGGIVRTDIGIRDGRIAAIGDLFAASAIEDVELTGLTVLPGVIDSQVHFREPGAEHKEDLESGTAAAALGGVVGVFEMPNTRPSTTTAEAIADKLTRAKGRAWVDHAFYLGAAADNVVHLAEWERLPGCAGIKVFMGSSTGSLLVEDDATLQAVLEAGTRRVAVHCEDEARLRQRRSLAEAEGHPRAHPHWRDAETALIATKRLVGLAERAGRRVHVLHVTSAEEMDFLGHHKDWATVETTPQHLTLAAPDCYERLGTLAQMNPPIRDARHRDALWAAIAGGIVDVLGSDHAPHTLAEKDQPYPASPSGMTGVQTLVPIMLNHVAEGRLGLERLVDLTSAGPARIFGIAGKGRIAIGYDADFTVVDLKAERTITNDWIASRCGWTPFDGKRVTGWPIATILRGRTVMRDGQLLGQPVGEPIRFHEAPPPRT</sequence>
<dbReference type="AlphaFoldDB" id="A0A1H6H3H2"/>
<evidence type="ECO:0000256" key="4">
    <source>
        <dbReference type="ARBA" id="ARBA00022723"/>
    </source>
</evidence>
<dbReference type="InterPro" id="IPR050138">
    <property type="entry name" value="DHOase/Allantoinase_Hydrolase"/>
</dbReference>
<dbReference type="Gene3D" id="2.30.40.10">
    <property type="entry name" value="Urease, subunit C, domain 1"/>
    <property type="match status" value="1"/>
</dbReference>
<keyword evidence="5" id="KW-0378">Hydrolase</keyword>
<dbReference type="EMBL" id="FNWO01000003">
    <property type="protein sequence ID" value="SEH30407.1"/>
    <property type="molecule type" value="Genomic_DNA"/>
</dbReference>
<dbReference type="Pfam" id="PF01979">
    <property type="entry name" value="Amidohydro_1"/>
    <property type="match status" value="1"/>
</dbReference>
<keyword evidence="4" id="KW-0479">Metal-binding</keyword>
<evidence type="ECO:0000313" key="7">
    <source>
        <dbReference type="EMBL" id="SEH30407.1"/>
    </source>
</evidence>
<organism evidence="7 8">
    <name type="scientific">Magnetospirillum fulvum</name>
    <name type="common">Rhodospirillum fulvum</name>
    <dbReference type="NCBI Taxonomy" id="1082"/>
    <lineage>
        <taxon>Bacteria</taxon>
        <taxon>Pseudomonadati</taxon>
        <taxon>Pseudomonadota</taxon>
        <taxon>Alphaproteobacteria</taxon>
        <taxon>Rhodospirillales</taxon>
        <taxon>Rhodospirillaceae</taxon>
        <taxon>Magnetospirillum</taxon>
    </lineage>
</organism>
<dbReference type="GO" id="GO:0046872">
    <property type="term" value="F:metal ion binding"/>
    <property type="evidence" value="ECO:0007669"/>
    <property type="project" value="UniProtKB-KW"/>
</dbReference>
<dbReference type="NCBIfam" id="NF006559">
    <property type="entry name" value="PRK09060.1"/>
    <property type="match status" value="1"/>
</dbReference>
<evidence type="ECO:0000256" key="1">
    <source>
        <dbReference type="ARBA" id="ARBA00001947"/>
    </source>
</evidence>
<dbReference type="GO" id="GO:0004038">
    <property type="term" value="F:allantoinase activity"/>
    <property type="evidence" value="ECO:0007669"/>
    <property type="project" value="TreeGrafter"/>
</dbReference>
<gene>
    <name evidence="7" type="ORF">SAMN04244559_00905</name>
</gene>
<dbReference type="GO" id="GO:0005737">
    <property type="term" value="C:cytoplasm"/>
    <property type="evidence" value="ECO:0007669"/>
    <property type="project" value="TreeGrafter"/>
</dbReference>
<accession>A0A1H6H3H2</accession>
<keyword evidence="8" id="KW-1185">Reference proteome</keyword>
<proteinExistence type="inferred from homology"/>
<dbReference type="InterPro" id="IPR006680">
    <property type="entry name" value="Amidohydro-rel"/>
</dbReference>
<evidence type="ECO:0000256" key="5">
    <source>
        <dbReference type="ARBA" id="ARBA00022801"/>
    </source>
</evidence>
<evidence type="ECO:0000259" key="6">
    <source>
        <dbReference type="Pfam" id="PF01979"/>
    </source>
</evidence>
<dbReference type="Gene3D" id="3.20.20.140">
    <property type="entry name" value="Metal-dependent hydrolases"/>
    <property type="match status" value="1"/>
</dbReference>
<evidence type="ECO:0000313" key="8">
    <source>
        <dbReference type="Proteomes" id="UP000182983"/>
    </source>
</evidence>
<dbReference type="SUPFAM" id="SSF51338">
    <property type="entry name" value="Composite domain of metallo-dependent hydrolases"/>
    <property type="match status" value="1"/>
</dbReference>
<protein>
    <submittedName>
        <fullName evidence="7">Dihydroorotase</fullName>
    </submittedName>
</protein>
<dbReference type="InterPro" id="IPR002195">
    <property type="entry name" value="Dihydroorotase_CS"/>
</dbReference>
<dbReference type="GO" id="GO:0006145">
    <property type="term" value="P:purine nucleobase catabolic process"/>
    <property type="evidence" value="ECO:0007669"/>
    <property type="project" value="TreeGrafter"/>
</dbReference>
<dbReference type="PROSITE" id="PS00483">
    <property type="entry name" value="DIHYDROOROTASE_2"/>
    <property type="match status" value="1"/>
</dbReference>
<dbReference type="Proteomes" id="UP000182983">
    <property type="component" value="Unassembled WGS sequence"/>
</dbReference>
<comment type="function">
    <text evidence="2">Catalyzes the reversible cyclization of carbamoyl aspartate to dihydroorotate.</text>
</comment>
<dbReference type="InterPro" id="IPR032466">
    <property type="entry name" value="Metal_Hydrolase"/>
</dbReference>
<comment type="similarity">
    <text evidence="3">Belongs to the metallo-dependent hydrolases superfamily. DHOase family. Class I DHOase subfamily.</text>
</comment>
<name>A0A1H6H3H2_MAGFU</name>
<dbReference type="CDD" id="cd01318">
    <property type="entry name" value="DHOase_IIb"/>
    <property type="match status" value="1"/>
</dbReference>
<evidence type="ECO:0000256" key="2">
    <source>
        <dbReference type="ARBA" id="ARBA00002368"/>
    </source>
</evidence>
<dbReference type="InterPro" id="IPR011059">
    <property type="entry name" value="Metal-dep_hydrolase_composite"/>
</dbReference>
<dbReference type="NCBIfam" id="TIGR00857">
    <property type="entry name" value="pyrC_multi"/>
    <property type="match status" value="1"/>
</dbReference>
<reference evidence="8" key="1">
    <citation type="submission" date="2016-10" db="EMBL/GenBank/DDBJ databases">
        <authorList>
            <person name="Varghese N."/>
            <person name="Submissions S."/>
        </authorList>
    </citation>
    <scope>NUCLEOTIDE SEQUENCE [LARGE SCALE GENOMIC DNA]</scope>
    <source>
        <strain evidence="8">DSM 13234</strain>
    </source>
</reference>